<name>A0A6A4S8V0_SCOMX</name>
<accession>A0A6A4S8V0</accession>
<evidence type="ECO:0000313" key="1">
    <source>
        <dbReference type="EMBL" id="KAF0027521.1"/>
    </source>
</evidence>
<reference evidence="1 2" key="1">
    <citation type="submission" date="2019-06" db="EMBL/GenBank/DDBJ databases">
        <title>Draft genomes of female and male turbot (Scophthalmus maximus).</title>
        <authorList>
            <person name="Xu H."/>
            <person name="Xu X.-W."/>
            <person name="Shao C."/>
            <person name="Chen S."/>
        </authorList>
    </citation>
    <scope>NUCLEOTIDE SEQUENCE [LARGE SCALE GENOMIC DNA]</scope>
    <source>
        <strain evidence="1">Ysfricsl-2016a</strain>
        <tissue evidence="1">Blood</tissue>
    </source>
</reference>
<comment type="caution">
    <text evidence="1">The sequence shown here is derived from an EMBL/GenBank/DDBJ whole genome shotgun (WGS) entry which is preliminary data.</text>
</comment>
<dbReference type="Proteomes" id="UP000438429">
    <property type="component" value="Unassembled WGS sequence"/>
</dbReference>
<organism evidence="1 2">
    <name type="scientific">Scophthalmus maximus</name>
    <name type="common">Turbot</name>
    <name type="synonym">Psetta maxima</name>
    <dbReference type="NCBI Taxonomy" id="52904"/>
    <lineage>
        <taxon>Eukaryota</taxon>
        <taxon>Metazoa</taxon>
        <taxon>Chordata</taxon>
        <taxon>Craniata</taxon>
        <taxon>Vertebrata</taxon>
        <taxon>Euteleostomi</taxon>
        <taxon>Actinopterygii</taxon>
        <taxon>Neopterygii</taxon>
        <taxon>Teleostei</taxon>
        <taxon>Neoteleostei</taxon>
        <taxon>Acanthomorphata</taxon>
        <taxon>Carangaria</taxon>
        <taxon>Pleuronectiformes</taxon>
        <taxon>Pleuronectoidei</taxon>
        <taxon>Scophthalmidae</taxon>
        <taxon>Scophthalmus</taxon>
    </lineage>
</organism>
<evidence type="ECO:0000313" key="2">
    <source>
        <dbReference type="Proteomes" id="UP000438429"/>
    </source>
</evidence>
<gene>
    <name evidence="1" type="ORF">F2P81_020262</name>
</gene>
<protein>
    <submittedName>
        <fullName evidence="1">Uncharacterized protein</fullName>
    </submittedName>
</protein>
<dbReference type="AlphaFoldDB" id="A0A6A4S8V0"/>
<proteinExistence type="predicted"/>
<dbReference type="EMBL" id="VEVO01000018">
    <property type="protein sequence ID" value="KAF0027521.1"/>
    <property type="molecule type" value="Genomic_DNA"/>
</dbReference>
<sequence>MPLQHQQHVSDGTSEQRRAPVLFALLERLLTHCRSKEHQESSDAKSEHPSATMCLKAGTCPSGLCESGKTFRFKEKPPDALEAENFRQMSTEHLLSEVFEVRMKEWGKLLQKNVKK</sequence>